<feature type="chain" id="PRO_5039148066" description="Secreted protein" evidence="1">
    <location>
        <begin position="27"/>
        <end position="130"/>
    </location>
</feature>
<evidence type="ECO:0000313" key="3">
    <source>
        <dbReference type="Proteomes" id="UP000317378"/>
    </source>
</evidence>
<dbReference type="RefSeq" id="WP_119101365.1">
    <property type="nucleotide sequence ID" value="NZ_QXMJ01000128.1"/>
</dbReference>
<proteinExistence type="predicted"/>
<keyword evidence="3" id="KW-1185">Reference proteome</keyword>
<dbReference type="Proteomes" id="UP000317378">
    <property type="component" value="Unassembled WGS sequence"/>
</dbReference>
<evidence type="ECO:0008006" key="4">
    <source>
        <dbReference type="Google" id="ProtNLM"/>
    </source>
</evidence>
<reference evidence="2 3" key="1">
    <citation type="submission" date="2019-06" db="EMBL/GenBank/DDBJ databases">
        <title>Streptomyces sporangiiformans sp. nov., a novel actinomycete isolated from soil in Mount Song.</title>
        <authorList>
            <person name="Han L."/>
        </authorList>
    </citation>
    <scope>NUCLEOTIDE SEQUENCE [LARGE SCALE GENOMIC DNA]</scope>
    <source>
        <strain evidence="2 3">NEAU-SSA 1</strain>
    </source>
</reference>
<organism evidence="2 3">
    <name type="scientific">Streptomyces sporangiiformans</name>
    <dbReference type="NCBI Taxonomy" id="2315329"/>
    <lineage>
        <taxon>Bacteria</taxon>
        <taxon>Bacillati</taxon>
        <taxon>Actinomycetota</taxon>
        <taxon>Actinomycetes</taxon>
        <taxon>Kitasatosporales</taxon>
        <taxon>Streptomycetaceae</taxon>
        <taxon>Streptomyces</taxon>
    </lineage>
</organism>
<gene>
    <name evidence="2" type="ORF">FGD71_017420</name>
</gene>
<dbReference type="EMBL" id="VCHX02000128">
    <property type="protein sequence ID" value="TPQ21041.1"/>
    <property type="molecule type" value="Genomic_DNA"/>
</dbReference>
<keyword evidence="1" id="KW-0732">Signal</keyword>
<evidence type="ECO:0000256" key="1">
    <source>
        <dbReference type="SAM" id="SignalP"/>
    </source>
</evidence>
<sequence>MDKAAIRRRAALGMAVLTASGLLVVAGPVTGDAEAAALCSGRKVRTLPFSTGFVQVYKNRGYVCAVTRPKKPGSWQKMSVTVRAWGSRAAFDAGLFRRHAGPESVHAGHRCVRVTGSVGSGSVNSGWILC</sequence>
<dbReference type="AlphaFoldDB" id="A0A505DMX1"/>
<dbReference type="OrthoDB" id="4321110at2"/>
<protein>
    <recommendedName>
        <fullName evidence="4">Secreted protein</fullName>
    </recommendedName>
</protein>
<feature type="signal peptide" evidence="1">
    <location>
        <begin position="1"/>
        <end position="26"/>
    </location>
</feature>
<name>A0A505DMX1_9ACTN</name>
<evidence type="ECO:0000313" key="2">
    <source>
        <dbReference type="EMBL" id="TPQ21041.1"/>
    </source>
</evidence>
<comment type="caution">
    <text evidence="2">The sequence shown here is derived from an EMBL/GenBank/DDBJ whole genome shotgun (WGS) entry which is preliminary data.</text>
</comment>
<accession>A0A505DMX1</accession>